<name>A0ABV4DTV1_9CLOT</name>
<keyword evidence="2" id="KW-1185">Reference proteome</keyword>
<dbReference type="RefSeq" id="WP_294182210.1">
    <property type="nucleotide sequence ID" value="NZ_JBGFFE010000002.1"/>
</dbReference>
<keyword evidence="1" id="KW-0946">Virion</keyword>
<accession>A0ABV4DTV1</accession>
<protein>
    <submittedName>
        <fullName evidence="1">Spore coat protein</fullName>
    </submittedName>
</protein>
<reference evidence="1 2" key="1">
    <citation type="submission" date="2024-08" db="EMBL/GenBank/DDBJ databases">
        <title>Clostridium lapicellarii sp. nov., and Clostridium renhuaiense sp. nov., two species isolated from the mud in a fermentation cellar used for producing sauce-flavour Chinese liquors.</title>
        <authorList>
            <person name="Yang F."/>
            <person name="Wang H."/>
            <person name="Chen L.Q."/>
            <person name="Zhou N."/>
            <person name="Lu J.J."/>
            <person name="Pu X.X."/>
            <person name="Wan B."/>
            <person name="Wang L."/>
            <person name="Liu S.J."/>
        </authorList>
    </citation>
    <scope>NUCLEOTIDE SEQUENCE [LARGE SCALE GENOMIC DNA]</scope>
    <source>
        <strain evidence="1 2">MT-113</strain>
    </source>
</reference>
<dbReference type="PANTHER" id="PTHR39179">
    <property type="entry name" value="SPORE COAT PROTEIN I"/>
    <property type="match status" value="1"/>
</dbReference>
<dbReference type="InterPro" id="IPR047175">
    <property type="entry name" value="CotS-like"/>
</dbReference>
<gene>
    <name evidence="1" type="ORF">AB8S09_03275</name>
</gene>
<organism evidence="1 2">
    <name type="scientific">Clostridium lapidicellarium</name>
    <dbReference type="NCBI Taxonomy" id="3240931"/>
    <lineage>
        <taxon>Bacteria</taxon>
        <taxon>Bacillati</taxon>
        <taxon>Bacillota</taxon>
        <taxon>Clostridia</taxon>
        <taxon>Eubacteriales</taxon>
        <taxon>Clostridiaceae</taxon>
        <taxon>Clostridium</taxon>
    </lineage>
</organism>
<comment type="caution">
    <text evidence="1">The sequence shown here is derived from an EMBL/GenBank/DDBJ whole genome shotgun (WGS) entry which is preliminary data.</text>
</comment>
<proteinExistence type="predicted"/>
<dbReference type="EMBL" id="JBGFFE010000002">
    <property type="protein sequence ID" value="MEY8762671.1"/>
    <property type="molecule type" value="Genomic_DNA"/>
</dbReference>
<sequence length="255" mass="30692">MYCSSIESYFIRYLQSKGIIVVKRFGDKVKREDLTLNEIENQIFTISEFHVKTLGYTGVMNKRLNNNIGKTVEQYKIYNRRLKKDIGMIKRLRDKNTFQKKINEVGEKYLTRAEKCLNNIYEHHYIDLILRSMGRIEMCLKNTYFDNLRRDKNGNIEVADIKGCCYNMVEMDALYFLNKLKRKNTKVDFNRIVSDFCKYENLDNDSAEFILSILSYPRQFMRCYSRYRYHTRDWDEEEYLMKLNKSIEEDGDSLI</sequence>
<evidence type="ECO:0000313" key="2">
    <source>
        <dbReference type="Proteomes" id="UP001565220"/>
    </source>
</evidence>
<keyword evidence="1" id="KW-0167">Capsid protein</keyword>
<dbReference type="PANTHER" id="PTHR39179:SF1">
    <property type="entry name" value="SPORE COAT PROTEIN I"/>
    <property type="match status" value="1"/>
</dbReference>
<dbReference type="Gene3D" id="3.90.1200.10">
    <property type="match status" value="1"/>
</dbReference>
<dbReference type="Proteomes" id="UP001565220">
    <property type="component" value="Unassembled WGS sequence"/>
</dbReference>
<evidence type="ECO:0000313" key="1">
    <source>
        <dbReference type="EMBL" id="MEY8762671.1"/>
    </source>
</evidence>